<proteinExistence type="predicted"/>
<protein>
    <recommendedName>
        <fullName evidence="3">CCT domain-containing protein</fullName>
    </recommendedName>
</protein>
<evidence type="ECO:0000313" key="2">
    <source>
        <dbReference type="Proteomes" id="UP001162131"/>
    </source>
</evidence>
<sequence>MEEQEEKIVVPIALHWNSIEPGLSLIAQLSNELLAEREKCLQLSKELESEKLKYHQLESCLSSISQEGTAKMPRTESWNSIASTTADFEDEKPLVGIYPPHIREQKILRYKMKLQRYRQKVKISRSFQGRSETARHKLRVKGKFVKSFDNNLIDL</sequence>
<dbReference type="Proteomes" id="UP001162131">
    <property type="component" value="Unassembled WGS sequence"/>
</dbReference>
<keyword evidence="2" id="KW-1185">Reference proteome</keyword>
<evidence type="ECO:0000313" key="1">
    <source>
        <dbReference type="EMBL" id="CAG9313721.1"/>
    </source>
</evidence>
<gene>
    <name evidence="1" type="ORF">BSTOLATCC_MIC9526</name>
</gene>
<comment type="caution">
    <text evidence="1">The sequence shown here is derived from an EMBL/GenBank/DDBJ whole genome shotgun (WGS) entry which is preliminary data.</text>
</comment>
<organism evidence="1 2">
    <name type="scientific">Blepharisma stoltei</name>
    <dbReference type="NCBI Taxonomy" id="1481888"/>
    <lineage>
        <taxon>Eukaryota</taxon>
        <taxon>Sar</taxon>
        <taxon>Alveolata</taxon>
        <taxon>Ciliophora</taxon>
        <taxon>Postciliodesmatophora</taxon>
        <taxon>Heterotrichea</taxon>
        <taxon>Heterotrichida</taxon>
        <taxon>Blepharismidae</taxon>
        <taxon>Blepharisma</taxon>
    </lineage>
</organism>
<dbReference type="EMBL" id="CAJZBQ010000011">
    <property type="protein sequence ID" value="CAG9313721.1"/>
    <property type="molecule type" value="Genomic_DNA"/>
</dbReference>
<dbReference type="AlphaFoldDB" id="A0AAU9IW29"/>
<evidence type="ECO:0008006" key="3">
    <source>
        <dbReference type="Google" id="ProtNLM"/>
    </source>
</evidence>
<name>A0AAU9IW29_9CILI</name>
<accession>A0AAU9IW29</accession>
<reference evidence="1" key="1">
    <citation type="submission" date="2021-09" db="EMBL/GenBank/DDBJ databases">
        <authorList>
            <consortium name="AG Swart"/>
            <person name="Singh M."/>
            <person name="Singh A."/>
            <person name="Seah K."/>
            <person name="Emmerich C."/>
        </authorList>
    </citation>
    <scope>NUCLEOTIDE SEQUENCE</scope>
    <source>
        <strain evidence="1">ATCC30299</strain>
    </source>
</reference>